<organism evidence="1">
    <name type="scientific">Lepeophtheirus salmonis</name>
    <name type="common">Salmon louse</name>
    <name type="synonym">Caligus salmonis</name>
    <dbReference type="NCBI Taxonomy" id="72036"/>
    <lineage>
        <taxon>Eukaryota</taxon>
        <taxon>Metazoa</taxon>
        <taxon>Ecdysozoa</taxon>
        <taxon>Arthropoda</taxon>
        <taxon>Crustacea</taxon>
        <taxon>Multicrustacea</taxon>
        <taxon>Hexanauplia</taxon>
        <taxon>Copepoda</taxon>
        <taxon>Siphonostomatoida</taxon>
        <taxon>Caligidae</taxon>
        <taxon>Lepeophtheirus</taxon>
    </lineage>
</organism>
<accession>A0A0K2UWE4</accession>
<proteinExistence type="predicted"/>
<evidence type="ECO:0000313" key="1">
    <source>
        <dbReference type="EMBL" id="CDW42021.1"/>
    </source>
</evidence>
<name>A0A0K2UWE4_LEPSM</name>
<dbReference type="EMBL" id="HACA01024660">
    <property type="protein sequence ID" value="CDW42021.1"/>
    <property type="molecule type" value="Transcribed_RNA"/>
</dbReference>
<sequence>GQFTCPSFEDKNGILKADYGNVKQIYNMELDHVLKIVYTLNHTVISTEPIERTNVDLSVSFEKNLLLTPLIIMLHRMKNL</sequence>
<protein>
    <submittedName>
        <fullName evidence="1">Uncharacterized protein</fullName>
    </submittedName>
</protein>
<reference evidence="1" key="1">
    <citation type="submission" date="2014-05" db="EMBL/GenBank/DDBJ databases">
        <authorList>
            <person name="Chronopoulou M."/>
        </authorList>
    </citation>
    <scope>NUCLEOTIDE SEQUENCE</scope>
    <source>
        <tissue evidence="1">Whole organism</tissue>
    </source>
</reference>
<dbReference type="AlphaFoldDB" id="A0A0K2UWE4"/>
<feature type="non-terminal residue" evidence="1">
    <location>
        <position position="1"/>
    </location>
</feature>